<keyword evidence="4" id="KW-1185">Reference proteome</keyword>
<feature type="compositionally biased region" description="Low complexity" evidence="1">
    <location>
        <begin position="67"/>
        <end position="77"/>
    </location>
</feature>
<accession>A0ABN5KLX0</accession>
<dbReference type="EMBL" id="CP029254">
    <property type="protein sequence ID" value="AWK10720.1"/>
    <property type="molecule type" value="Genomic_DNA"/>
</dbReference>
<feature type="region of interest" description="Disordered" evidence="1">
    <location>
        <begin position="1"/>
        <end position="26"/>
    </location>
</feature>
<dbReference type="InterPro" id="IPR001073">
    <property type="entry name" value="C1q_dom"/>
</dbReference>
<feature type="domain" description="C1q" evidence="2">
    <location>
        <begin position="119"/>
        <end position="224"/>
    </location>
</feature>
<dbReference type="Pfam" id="PF00386">
    <property type="entry name" value="C1q"/>
    <property type="match status" value="1"/>
</dbReference>
<name>A0ABN5KLX0_9ACTN</name>
<protein>
    <recommendedName>
        <fullName evidence="2">C1q domain-containing protein</fullName>
    </recommendedName>
</protein>
<evidence type="ECO:0000313" key="3">
    <source>
        <dbReference type="EMBL" id="AWK10720.1"/>
    </source>
</evidence>
<reference evidence="3 4" key="1">
    <citation type="submission" date="2018-05" db="EMBL/GenBank/DDBJ databases">
        <title>Complete genome sequence of the Type Strain of Streptomyces spongiicola HNM0071, the producer of staurosporine.</title>
        <authorList>
            <person name="Zhou S."/>
            <person name="Huang X."/>
        </authorList>
    </citation>
    <scope>NUCLEOTIDE SEQUENCE [LARGE SCALE GENOMIC DNA]</scope>
    <source>
        <strain evidence="3 4">HNM0071</strain>
    </source>
</reference>
<evidence type="ECO:0000313" key="4">
    <source>
        <dbReference type="Proteomes" id="UP000245051"/>
    </source>
</evidence>
<evidence type="ECO:0000256" key="1">
    <source>
        <dbReference type="SAM" id="MobiDB-lite"/>
    </source>
</evidence>
<dbReference type="InterPro" id="IPR008983">
    <property type="entry name" value="Tumour_necrosis_fac-like_dom"/>
</dbReference>
<dbReference type="SUPFAM" id="SSF49842">
    <property type="entry name" value="TNF-like"/>
    <property type="match status" value="1"/>
</dbReference>
<organism evidence="3 4">
    <name type="scientific">Streptomyces spongiicola</name>
    <dbReference type="NCBI Taxonomy" id="1690221"/>
    <lineage>
        <taxon>Bacteria</taxon>
        <taxon>Bacillati</taxon>
        <taxon>Actinomycetota</taxon>
        <taxon>Actinomycetes</taxon>
        <taxon>Kitasatosporales</taxon>
        <taxon>Streptomycetaceae</taxon>
        <taxon>Streptomyces</taxon>
    </lineage>
</organism>
<proteinExistence type="predicted"/>
<evidence type="ECO:0000259" key="2">
    <source>
        <dbReference type="Pfam" id="PF00386"/>
    </source>
</evidence>
<sequence length="250" mass="26205">MDHACCRRNTGGPVFPSPQQGGGKTRRRVLIMKNAAHGIGMRSRRARLTALASCALALSLGIATPATAAQATTERPTVSSSPDPGTEGCGKDPKRGCKQQVDVGASVFRDQSPQTVPSSTLTRVLFDQALYDTDAMFDPANSTLVVNTPGRYLLTANVSWGNLTVGGNRAHDVFLAVNGGVVAFNEQRAVSSFATQAVTTVIELDEGDVISVELFQNTGNDAISQTVVGNNDDPLAPVLQAELLEPGDPA</sequence>
<gene>
    <name evidence="3" type="ORF">DDQ41_19475</name>
</gene>
<dbReference type="Proteomes" id="UP000245051">
    <property type="component" value="Chromosome"/>
</dbReference>
<dbReference type="Gene3D" id="2.60.120.40">
    <property type="match status" value="1"/>
</dbReference>
<feature type="region of interest" description="Disordered" evidence="1">
    <location>
        <begin position="67"/>
        <end position="97"/>
    </location>
</feature>